<feature type="domain" description="HTH iclR-type" evidence="5">
    <location>
        <begin position="21"/>
        <end position="83"/>
    </location>
</feature>
<dbReference type="Gene3D" id="3.40.190.10">
    <property type="entry name" value="Periplasmic binding protein-like II"/>
    <property type="match status" value="2"/>
</dbReference>
<dbReference type="OrthoDB" id="8477520at2"/>
<evidence type="ECO:0000256" key="4">
    <source>
        <dbReference type="SAM" id="MobiDB-lite"/>
    </source>
</evidence>
<proteinExistence type="predicted"/>
<sequence length="576" mass="61364">MARKRKSLSAAGSRRNAESPVASVAKALATLKAFVDGQEQWGVRELAAALGEPPSTMHRVLASLRADGFVRYDRTRQKYSAGPEFVRLSAAVLHRDGLRHAALPLLRQLADYSGEGCRLATFDPESWRVAYIAEQETTPAARQGSAIGTRETLGESAFGVAVLASLRGEERMAALAATGERGVVTLHGALGEAERTGVALVRSTEAGMATVAAAVRDSSGHPVGSVGLVVPLSRLGVGRDAILGEQVRSAASRLSQRLGAKILGGSSVGSWRDAVTLISELLSRDAPGLMVTPASGGGGQNLEDLDRGLGAYALTTASSLYDAREGRAPFQRRHDGLRAVMNLADLQLFIIIREDAARDVPEALARLRVSPGERGFSAAQLFDQLLGVLPKNASRRRGGETLHFDYPEGRRQFMAGNVDVLFWLSNPSNALVRELAATPGTALGFLDPATMDRLTEGNPGYRSGRVPHARYPRWLGEDGRTLAVPTVLACRADTPDDEVYAVARSLYHHRAELMQTASPAYGRVDAQFAIDGLTAPLHAGAARFFEEMGVAAASNSNRGERSLPRHAGSRAKAGER</sequence>
<dbReference type="Pfam" id="PF16868">
    <property type="entry name" value="NMT1_3"/>
    <property type="match status" value="1"/>
</dbReference>
<evidence type="ECO:0008006" key="9">
    <source>
        <dbReference type="Google" id="ProtNLM"/>
    </source>
</evidence>
<dbReference type="PANTHER" id="PTHR30136:SF24">
    <property type="entry name" value="HTH-TYPE TRANSCRIPTIONAL REPRESSOR ALLR"/>
    <property type="match status" value="1"/>
</dbReference>
<dbReference type="SUPFAM" id="SSF53850">
    <property type="entry name" value="Periplasmic binding protein-like II"/>
    <property type="match status" value="1"/>
</dbReference>
<reference evidence="7 8" key="1">
    <citation type="submission" date="2019-07" db="EMBL/GenBank/DDBJ databases">
        <title>Whole genome shotgun sequence of Reyranella soli NBRC 108950.</title>
        <authorList>
            <person name="Hosoyama A."/>
            <person name="Uohara A."/>
            <person name="Ohji S."/>
            <person name="Ichikawa N."/>
        </authorList>
    </citation>
    <scope>NUCLEOTIDE SEQUENCE [LARGE SCALE GENOMIC DNA]</scope>
    <source>
        <strain evidence="7 8">NBRC 108950</strain>
    </source>
</reference>
<dbReference type="PANTHER" id="PTHR30136">
    <property type="entry name" value="HELIX-TURN-HELIX TRANSCRIPTIONAL REGULATOR, ICLR FAMILY"/>
    <property type="match status" value="1"/>
</dbReference>
<accession>A0A512NJ02</accession>
<protein>
    <recommendedName>
        <fullName evidence="9">HTH iclR-type domain-containing protein</fullName>
    </recommendedName>
</protein>
<comment type="caution">
    <text evidence="7">The sequence shown here is derived from an EMBL/GenBank/DDBJ whole genome shotgun (WGS) entry which is preliminary data.</text>
</comment>
<name>A0A512NJ02_9HYPH</name>
<organism evidence="7 8">
    <name type="scientific">Reyranella soli</name>
    <dbReference type="NCBI Taxonomy" id="1230389"/>
    <lineage>
        <taxon>Bacteria</taxon>
        <taxon>Pseudomonadati</taxon>
        <taxon>Pseudomonadota</taxon>
        <taxon>Alphaproteobacteria</taxon>
        <taxon>Hyphomicrobiales</taxon>
        <taxon>Reyranellaceae</taxon>
        <taxon>Reyranella</taxon>
    </lineage>
</organism>
<dbReference type="Proteomes" id="UP000321058">
    <property type="component" value="Unassembled WGS sequence"/>
</dbReference>
<feature type="region of interest" description="Disordered" evidence="4">
    <location>
        <begin position="554"/>
        <end position="576"/>
    </location>
</feature>
<evidence type="ECO:0000313" key="7">
    <source>
        <dbReference type="EMBL" id="GEP58926.1"/>
    </source>
</evidence>
<dbReference type="GO" id="GO:0045892">
    <property type="term" value="P:negative regulation of DNA-templated transcription"/>
    <property type="evidence" value="ECO:0007669"/>
    <property type="project" value="TreeGrafter"/>
</dbReference>
<dbReference type="InterPro" id="IPR036390">
    <property type="entry name" value="WH_DNA-bd_sf"/>
</dbReference>
<keyword evidence="1" id="KW-0805">Transcription regulation</keyword>
<dbReference type="Gene3D" id="1.10.10.10">
    <property type="entry name" value="Winged helix-like DNA-binding domain superfamily/Winged helix DNA-binding domain"/>
    <property type="match status" value="1"/>
</dbReference>
<gene>
    <name evidence="7" type="ORF">RSO01_60920</name>
</gene>
<evidence type="ECO:0000313" key="8">
    <source>
        <dbReference type="Proteomes" id="UP000321058"/>
    </source>
</evidence>
<evidence type="ECO:0000256" key="3">
    <source>
        <dbReference type="ARBA" id="ARBA00023163"/>
    </source>
</evidence>
<dbReference type="Gene3D" id="3.30.450.40">
    <property type="match status" value="1"/>
</dbReference>
<dbReference type="Pfam" id="PF01614">
    <property type="entry name" value="IclR_C"/>
    <property type="match status" value="1"/>
</dbReference>
<keyword evidence="3" id="KW-0804">Transcription</keyword>
<dbReference type="GO" id="GO:0003677">
    <property type="term" value="F:DNA binding"/>
    <property type="evidence" value="ECO:0007669"/>
    <property type="project" value="UniProtKB-KW"/>
</dbReference>
<evidence type="ECO:0000259" key="5">
    <source>
        <dbReference type="PROSITE" id="PS51077"/>
    </source>
</evidence>
<dbReference type="PROSITE" id="PS51077">
    <property type="entry name" value="HTH_ICLR"/>
    <property type="match status" value="1"/>
</dbReference>
<dbReference type="Pfam" id="PF09339">
    <property type="entry name" value="HTH_IclR"/>
    <property type="match status" value="1"/>
</dbReference>
<dbReference type="SMART" id="SM00346">
    <property type="entry name" value="HTH_ICLR"/>
    <property type="match status" value="1"/>
</dbReference>
<keyword evidence="8" id="KW-1185">Reference proteome</keyword>
<dbReference type="AlphaFoldDB" id="A0A512NJ02"/>
<evidence type="ECO:0000256" key="1">
    <source>
        <dbReference type="ARBA" id="ARBA00023015"/>
    </source>
</evidence>
<dbReference type="NCBIfam" id="TIGR02122">
    <property type="entry name" value="TRAP_TAXI"/>
    <property type="match status" value="1"/>
</dbReference>
<keyword evidence="2" id="KW-0238">DNA-binding</keyword>
<dbReference type="EMBL" id="BKAJ01000114">
    <property type="protein sequence ID" value="GEP58926.1"/>
    <property type="molecule type" value="Genomic_DNA"/>
</dbReference>
<dbReference type="SUPFAM" id="SSF55781">
    <property type="entry name" value="GAF domain-like"/>
    <property type="match status" value="1"/>
</dbReference>
<dbReference type="GO" id="GO:0003700">
    <property type="term" value="F:DNA-binding transcription factor activity"/>
    <property type="evidence" value="ECO:0007669"/>
    <property type="project" value="TreeGrafter"/>
</dbReference>
<dbReference type="SUPFAM" id="SSF46785">
    <property type="entry name" value="Winged helix' DNA-binding domain"/>
    <property type="match status" value="1"/>
</dbReference>
<dbReference type="InterPro" id="IPR011852">
    <property type="entry name" value="TRAP_TAXI"/>
</dbReference>
<evidence type="ECO:0000256" key="2">
    <source>
        <dbReference type="ARBA" id="ARBA00023125"/>
    </source>
</evidence>
<dbReference type="InterPro" id="IPR050707">
    <property type="entry name" value="HTH_MetabolicPath_Reg"/>
</dbReference>
<dbReference type="InterPro" id="IPR005471">
    <property type="entry name" value="Tscrpt_reg_IclR_N"/>
</dbReference>
<dbReference type="InterPro" id="IPR029016">
    <property type="entry name" value="GAF-like_dom_sf"/>
</dbReference>
<evidence type="ECO:0000259" key="6">
    <source>
        <dbReference type="PROSITE" id="PS51078"/>
    </source>
</evidence>
<dbReference type="RefSeq" id="WP_147154308.1">
    <property type="nucleotide sequence ID" value="NZ_BKAJ01000114.1"/>
</dbReference>
<dbReference type="PROSITE" id="PS51078">
    <property type="entry name" value="ICLR_ED"/>
    <property type="match status" value="1"/>
</dbReference>
<feature type="domain" description="IclR-ED" evidence="6">
    <location>
        <begin position="84"/>
        <end position="260"/>
    </location>
</feature>
<dbReference type="InterPro" id="IPR036388">
    <property type="entry name" value="WH-like_DNA-bd_sf"/>
</dbReference>
<dbReference type="InterPro" id="IPR014757">
    <property type="entry name" value="Tscrpt_reg_IclR_C"/>
</dbReference>